<dbReference type="InterPro" id="IPR011990">
    <property type="entry name" value="TPR-like_helical_dom_sf"/>
</dbReference>
<dbReference type="Gene3D" id="1.25.40.10">
    <property type="entry name" value="Tetratricopeptide repeat domain"/>
    <property type="match status" value="1"/>
</dbReference>
<dbReference type="InterPro" id="IPR019734">
    <property type="entry name" value="TPR_rpt"/>
</dbReference>
<proteinExistence type="predicted"/>
<dbReference type="InterPro" id="IPR057200">
    <property type="entry name" value="DUF7878"/>
</dbReference>
<feature type="coiled-coil region" evidence="1">
    <location>
        <begin position="173"/>
        <end position="200"/>
    </location>
</feature>
<evidence type="ECO:0000313" key="3">
    <source>
        <dbReference type="EMBL" id="OCS84595.1"/>
    </source>
</evidence>
<keyword evidence="1" id="KW-0175">Coiled coil</keyword>
<dbReference type="SUPFAM" id="SSF48452">
    <property type="entry name" value="TPR-like"/>
    <property type="match status" value="1"/>
</dbReference>
<evidence type="ECO:0000313" key="4">
    <source>
        <dbReference type="Proteomes" id="UP000093199"/>
    </source>
</evidence>
<sequence>MLIQFNLDGEHVNRNKWAYENGYIEGDFTIYMNGDVLFEETYMNVLELAIQLGVWLADIEAGHVRDFEYDSIDCEDCLLAFYMKETDVQIQVFEGEFTPVVPLEIVKRAVRRYMIALNIELHRRRYMDNLDRFLHGMMSPNQVALMLFESNSYEAAFGLLKKLAYQTPSVQSLNNLAYMYLREEEKMEKAEELLQQVLTLQPQSAFPYNMLGEIALHNGAYTQAKVYLEQALAFEEQEGTLYNLALAYFHVAEYKEAAHYFSRCSMMHGQAKLHEIIARIYAGEHATAKDMLMNWQDDDENDISAIEIADVYIELDCFAEAREQFEKEVLTTFLLPSTTARFAYMDKQLQDEKSCQKFIAQMIAFTVAEMEEEEQTTWDDALSRQHQKERLHELRTYRQMYESLFEQLQHGYVPPFEYDMYPYGGCQLFGCLLHGHAEYKETC</sequence>
<accession>A0A1C0YBT0</accession>
<gene>
    <name evidence="3" type="ORF">A6M13_03180</name>
</gene>
<dbReference type="Pfam" id="PF25297">
    <property type="entry name" value="DUF7878"/>
    <property type="match status" value="1"/>
</dbReference>
<keyword evidence="4" id="KW-1185">Reference proteome</keyword>
<evidence type="ECO:0000256" key="1">
    <source>
        <dbReference type="SAM" id="Coils"/>
    </source>
</evidence>
<comment type="caution">
    <text evidence="3">The sequence shown here is derived from an EMBL/GenBank/DDBJ whole genome shotgun (WGS) entry which is preliminary data.</text>
</comment>
<dbReference type="STRING" id="33978.A6M13_03180"/>
<name>A0A1C0YBT0_9BACL</name>
<evidence type="ECO:0000259" key="2">
    <source>
        <dbReference type="Pfam" id="PF25297"/>
    </source>
</evidence>
<dbReference type="SMART" id="SM00028">
    <property type="entry name" value="TPR"/>
    <property type="match status" value="3"/>
</dbReference>
<dbReference type="EMBL" id="MASJ01000023">
    <property type="protein sequence ID" value="OCS84595.1"/>
    <property type="molecule type" value="Genomic_DNA"/>
</dbReference>
<dbReference type="Pfam" id="PF13181">
    <property type="entry name" value="TPR_8"/>
    <property type="match status" value="2"/>
</dbReference>
<feature type="domain" description="DUF7878" evidence="2">
    <location>
        <begin position="3"/>
        <end position="122"/>
    </location>
</feature>
<reference evidence="3 4" key="1">
    <citation type="submission" date="2016-07" db="EMBL/GenBank/DDBJ databases">
        <title>Caryophanon tenue genome sequencing.</title>
        <authorList>
            <person name="Verma A."/>
            <person name="Pal Y."/>
            <person name="Krishnamurthi S."/>
        </authorList>
    </citation>
    <scope>NUCLEOTIDE SEQUENCE [LARGE SCALE GENOMIC DNA]</scope>
    <source>
        <strain evidence="3 4">DSM 14152</strain>
    </source>
</reference>
<organism evidence="3 4">
    <name type="scientific">Caryophanon tenue</name>
    <dbReference type="NCBI Taxonomy" id="33978"/>
    <lineage>
        <taxon>Bacteria</taxon>
        <taxon>Bacillati</taxon>
        <taxon>Bacillota</taxon>
        <taxon>Bacilli</taxon>
        <taxon>Bacillales</taxon>
        <taxon>Caryophanaceae</taxon>
        <taxon>Caryophanon</taxon>
    </lineage>
</organism>
<dbReference type="Proteomes" id="UP000093199">
    <property type="component" value="Unassembled WGS sequence"/>
</dbReference>
<dbReference type="RefSeq" id="WP_066545652.1">
    <property type="nucleotide sequence ID" value="NZ_MASJ01000023.1"/>
</dbReference>
<protein>
    <recommendedName>
        <fullName evidence="2">DUF7878 domain-containing protein</fullName>
    </recommendedName>
</protein>
<dbReference type="AlphaFoldDB" id="A0A1C0YBT0"/>